<proteinExistence type="predicted"/>
<dbReference type="EMBL" id="VSSQ01111063">
    <property type="protein sequence ID" value="MPN48588.1"/>
    <property type="molecule type" value="Genomic_DNA"/>
</dbReference>
<dbReference type="AlphaFoldDB" id="A0A645IBC9"/>
<name>A0A645IBC9_9ZZZZ</name>
<sequence>MVHQAHHGVVHIAVVHHGAVIAGEDDKRILIHSRLLQSTNHFTHRPVELNDGVPPVAHIGFAPEPFVRITWHMDIVGAEIEEERPVFVLFNKTDRTGCDAVGNRFIFPKS</sequence>
<reference evidence="1" key="1">
    <citation type="submission" date="2019-08" db="EMBL/GenBank/DDBJ databases">
        <authorList>
            <person name="Kucharzyk K."/>
            <person name="Murdoch R.W."/>
            <person name="Higgins S."/>
            <person name="Loffler F."/>
        </authorList>
    </citation>
    <scope>NUCLEOTIDE SEQUENCE</scope>
</reference>
<protein>
    <submittedName>
        <fullName evidence="1">Uncharacterized protein</fullName>
    </submittedName>
</protein>
<accession>A0A645IBC9</accession>
<organism evidence="1">
    <name type="scientific">bioreactor metagenome</name>
    <dbReference type="NCBI Taxonomy" id="1076179"/>
    <lineage>
        <taxon>unclassified sequences</taxon>
        <taxon>metagenomes</taxon>
        <taxon>ecological metagenomes</taxon>
    </lineage>
</organism>
<comment type="caution">
    <text evidence="1">The sequence shown here is derived from an EMBL/GenBank/DDBJ whole genome shotgun (WGS) entry which is preliminary data.</text>
</comment>
<gene>
    <name evidence="1" type="ORF">SDC9_196198</name>
</gene>
<evidence type="ECO:0000313" key="1">
    <source>
        <dbReference type="EMBL" id="MPN48588.1"/>
    </source>
</evidence>